<comment type="function">
    <text evidence="1">PPIases accelerate the folding of proteins. It catalyzes the cis-trans isomerization of proline imidic peptide bonds in oligopeptides.</text>
</comment>
<dbReference type="SUPFAM" id="SSF50891">
    <property type="entry name" value="Cyclophilin-like"/>
    <property type="match status" value="1"/>
</dbReference>
<organism evidence="8 9">
    <name type="scientific">Neolewinella litorea</name>
    <dbReference type="NCBI Taxonomy" id="2562452"/>
    <lineage>
        <taxon>Bacteria</taxon>
        <taxon>Pseudomonadati</taxon>
        <taxon>Bacteroidota</taxon>
        <taxon>Saprospiria</taxon>
        <taxon>Saprospirales</taxon>
        <taxon>Lewinellaceae</taxon>
        <taxon>Neolewinella</taxon>
    </lineage>
</organism>
<dbReference type="InterPro" id="IPR029000">
    <property type="entry name" value="Cyclophilin-like_dom_sf"/>
</dbReference>
<feature type="domain" description="PPIase cyclophilin-type" evidence="7">
    <location>
        <begin position="30"/>
        <end position="208"/>
    </location>
</feature>
<evidence type="ECO:0000256" key="4">
    <source>
        <dbReference type="ARBA" id="ARBA00023110"/>
    </source>
</evidence>
<evidence type="ECO:0000256" key="3">
    <source>
        <dbReference type="ARBA" id="ARBA00013194"/>
    </source>
</evidence>
<evidence type="ECO:0000259" key="7">
    <source>
        <dbReference type="PROSITE" id="PS50072"/>
    </source>
</evidence>
<dbReference type="PANTHER" id="PTHR45625">
    <property type="entry name" value="PEPTIDYL-PROLYL CIS-TRANS ISOMERASE-RELATED"/>
    <property type="match status" value="1"/>
</dbReference>
<dbReference type="GO" id="GO:0003755">
    <property type="term" value="F:peptidyl-prolyl cis-trans isomerase activity"/>
    <property type="evidence" value="ECO:0007669"/>
    <property type="project" value="UniProtKB-KW"/>
</dbReference>
<dbReference type="InterPro" id="IPR024936">
    <property type="entry name" value="Cyclophilin-type_PPIase"/>
</dbReference>
<dbReference type="InterPro" id="IPR002130">
    <property type="entry name" value="Cyclophilin-type_PPIase_dom"/>
</dbReference>
<dbReference type="EMBL" id="SRSF01000004">
    <property type="protein sequence ID" value="THH39500.1"/>
    <property type="molecule type" value="Genomic_DNA"/>
</dbReference>
<name>A0A4S4NTD0_9BACT</name>
<dbReference type="Pfam" id="PF00160">
    <property type="entry name" value="Pro_isomerase"/>
    <property type="match status" value="1"/>
</dbReference>
<dbReference type="PROSITE" id="PS00170">
    <property type="entry name" value="CSA_PPIASE_1"/>
    <property type="match status" value="1"/>
</dbReference>
<sequence>MRYSLFALLLTILSCSPDDGTHAVIQTNRGDIEVLLYPETERHSENFIKLAEEGFYNGTLFHRVIPGFMVQAGDPESRGAGPDQPLGRGGPGYEIDPEIGAPHLYGALAAARTPNPEKRSSGSQFYIVTGELQTDNTLDNIERIKGIQYNEAQREAYKTVGGRPDLDQEYTVFGEVISGMDVVEGIAEAERGAYDRPREDVVIENIIIK</sequence>
<dbReference type="RefSeq" id="WP_136459634.1">
    <property type="nucleotide sequence ID" value="NZ_SRSF01000004.1"/>
</dbReference>
<dbReference type="PROSITE" id="PS51257">
    <property type="entry name" value="PROKAR_LIPOPROTEIN"/>
    <property type="match status" value="1"/>
</dbReference>
<evidence type="ECO:0000256" key="6">
    <source>
        <dbReference type="SAM" id="MobiDB-lite"/>
    </source>
</evidence>
<dbReference type="PROSITE" id="PS50072">
    <property type="entry name" value="CSA_PPIASE_2"/>
    <property type="match status" value="1"/>
</dbReference>
<dbReference type="Proteomes" id="UP000308528">
    <property type="component" value="Unassembled WGS sequence"/>
</dbReference>
<dbReference type="GO" id="GO:0006457">
    <property type="term" value="P:protein folding"/>
    <property type="evidence" value="ECO:0007669"/>
    <property type="project" value="InterPro"/>
</dbReference>
<keyword evidence="5 8" id="KW-0413">Isomerase</keyword>
<proteinExistence type="inferred from homology"/>
<evidence type="ECO:0000313" key="8">
    <source>
        <dbReference type="EMBL" id="THH39500.1"/>
    </source>
</evidence>
<evidence type="ECO:0000256" key="5">
    <source>
        <dbReference type="ARBA" id="ARBA00023235"/>
    </source>
</evidence>
<accession>A0A4S4NTD0</accession>
<evidence type="ECO:0000256" key="1">
    <source>
        <dbReference type="ARBA" id="ARBA00002388"/>
    </source>
</evidence>
<comment type="similarity">
    <text evidence="2">Belongs to the cyclophilin-type PPIase family.</text>
</comment>
<dbReference type="InterPro" id="IPR020892">
    <property type="entry name" value="Cyclophilin-type_PPIase_CS"/>
</dbReference>
<dbReference type="InterPro" id="IPR044666">
    <property type="entry name" value="Cyclophilin_A-like"/>
</dbReference>
<dbReference type="OrthoDB" id="9807797at2"/>
<dbReference type="PANTHER" id="PTHR45625:SF4">
    <property type="entry name" value="PEPTIDYLPROLYL ISOMERASE DOMAIN AND WD REPEAT-CONTAINING PROTEIN 1"/>
    <property type="match status" value="1"/>
</dbReference>
<evidence type="ECO:0000256" key="2">
    <source>
        <dbReference type="ARBA" id="ARBA00007365"/>
    </source>
</evidence>
<gene>
    <name evidence="8" type="ORF">E4021_12180</name>
</gene>
<evidence type="ECO:0000313" key="9">
    <source>
        <dbReference type="Proteomes" id="UP000308528"/>
    </source>
</evidence>
<dbReference type="AlphaFoldDB" id="A0A4S4NTD0"/>
<dbReference type="CDD" id="cd00317">
    <property type="entry name" value="cyclophilin"/>
    <property type="match status" value="1"/>
</dbReference>
<keyword evidence="9" id="KW-1185">Reference proteome</keyword>
<protein>
    <recommendedName>
        <fullName evidence="3">peptidylprolyl isomerase</fullName>
        <ecNumber evidence="3">5.2.1.8</ecNumber>
    </recommendedName>
</protein>
<dbReference type="EC" id="5.2.1.8" evidence="3"/>
<reference evidence="8 9" key="1">
    <citation type="submission" date="2019-04" db="EMBL/GenBank/DDBJ databases">
        <title>Lewinella litorea sp. nov., isolated from a marine sand.</title>
        <authorList>
            <person name="Yoon J.-H."/>
        </authorList>
    </citation>
    <scope>NUCLEOTIDE SEQUENCE [LARGE SCALE GENOMIC DNA]</scope>
    <source>
        <strain evidence="8 9">HSMS-39</strain>
    </source>
</reference>
<feature type="region of interest" description="Disordered" evidence="6">
    <location>
        <begin position="72"/>
        <end position="95"/>
    </location>
</feature>
<comment type="caution">
    <text evidence="8">The sequence shown here is derived from an EMBL/GenBank/DDBJ whole genome shotgun (WGS) entry which is preliminary data.</text>
</comment>
<keyword evidence="4" id="KW-0697">Rotamase</keyword>
<dbReference type="Gene3D" id="2.40.100.10">
    <property type="entry name" value="Cyclophilin-like"/>
    <property type="match status" value="1"/>
</dbReference>
<dbReference type="PIRSF" id="PIRSF001467">
    <property type="entry name" value="Peptidylpro_ismrse"/>
    <property type="match status" value="1"/>
</dbReference>